<dbReference type="RefSeq" id="WP_272093515.1">
    <property type="nucleotide sequence ID" value="NZ_JAQNDK010000001.1"/>
</dbReference>
<evidence type="ECO:0000313" key="4">
    <source>
        <dbReference type="EMBL" id="MDC0676740.1"/>
    </source>
</evidence>
<dbReference type="InterPro" id="IPR013043">
    <property type="entry name" value="DUF1595"/>
</dbReference>
<evidence type="ECO:0000256" key="1">
    <source>
        <dbReference type="SAM" id="SignalP"/>
    </source>
</evidence>
<dbReference type="Pfam" id="PF07637">
    <property type="entry name" value="PSD5"/>
    <property type="match status" value="1"/>
</dbReference>
<accession>A0ABT5BRF0</accession>
<keyword evidence="5" id="KW-1185">Reference proteome</keyword>
<evidence type="ECO:0000259" key="2">
    <source>
        <dbReference type="Pfam" id="PF07626"/>
    </source>
</evidence>
<dbReference type="InterPro" id="IPR011447">
    <property type="entry name" value="DUF1552"/>
</dbReference>
<comment type="caution">
    <text evidence="4">The sequence shown here is derived from an EMBL/GenBank/DDBJ whole genome shotgun (WGS) entry which is preliminary data.</text>
</comment>
<dbReference type="EMBL" id="JAQNDK010000001">
    <property type="protein sequence ID" value="MDC0676740.1"/>
    <property type="molecule type" value="Genomic_DNA"/>
</dbReference>
<dbReference type="Pfam" id="PF07586">
    <property type="entry name" value="HXXSHH"/>
    <property type="match status" value="1"/>
</dbReference>
<protein>
    <submittedName>
        <fullName evidence="4">DUF1552 domain-containing protein</fullName>
    </submittedName>
</protein>
<name>A0ABT5BRF0_9BACT</name>
<organism evidence="4 5">
    <name type="scientific">Sorangium atrum</name>
    <dbReference type="NCBI Taxonomy" id="2995308"/>
    <lineage>
        <taxon>Bacteria</taxon>
        <taxon>Pseudomonadati</taxon>
        <taxon>Myxococcota</taxon>
        <taxon>Polyangia</taxon>
        <taxon>Polyangiales</taxon>
        <taxon>Polyangiaceae</taxon>
        <taxon>Sorangium</taxon>
    </lineage>
</organism>
<feature type="domain" description="DUF1595" evidence="3">
    <location>
        <begin position="145"/>
        <end position="203"/>
    </location>
</feature>
<reference evidence="4 5" key="1">
    <citation type="submission" date="2023-01" db="EMBL/GenBank/DDBJ databases">
        <title>Minimal conservation of predation-associated metabolite biosynthetic gene clusters underscores biosynthetic potential of Myxococcota including descriptions for ten novel species: Archangium lansinium sp. nov., Myxococcus landrumus sp. nov., Nannocystis bai.</title>
        <authorList>
            <person name="Ahearne A."/>
            <person name="Stevens C."/>
            <person name="Dowd S."/>
        </authorList>
    </citation>
    <scope>NUCLEOTIDE SEQUENCE [LARGE SCALE GENOMIC DNA]</scope>
    <source>
        <strain evidence="4 5">WIWO2</strain>
    </source>
</reference>
<evidence type="ECO:0000313" key="5">
    <source>
        <dbReference type="Proteomes" id="UP001217485"/>
    </source>
</evidence>
<proteinExistence type="predicted"/>
<gene>
    <name evidence="4" type="ORF">POL72_03240</name>
</gene>
<dbReference type="InterPro" id="IPR013036">
    <property type="entry name" value="DUF1587"/>
</dbReference>
<dbReference type="Pfam" id="PF07626">
    <property type="entry name" value="PSD3"/>
    <property type="match status" value="1"/>
</dbReference>
<feature type="chain" id="PRO_5046154585" evidence="1">
    <location>
        <begin position="35"/>
        <end position="650"/>
    </location>
</feature>
<feature type="signal peptide" evidence="1">
    <location>
        <begin position="1"/>
        <end position="34"/>
    </location>
</feature>
<evidence type="ECO:0000259" key="3">
    <source>
        <dbReference type="Pfam" id="PF07637"/>
    </source>
</evidence>
<dbReference type="Proteomes" id="UP001217485">
    <property type="component" value="Unassembled WGS sequence"/>
</dbReference>
<sequence>MTRPSFSMTLLSRWRRALCGTALLLAGCTGSLGAQDEGDGPSPGGAAASQVAERSMFPRLSHAQWENTVRDLLRLDDRPGLSASFTSDPLGGVFDNNEAALLVTPGLWSDYQRAAEELAAMVTADQGKLGRLVPADLPAEPEARAQAFVERFGERAFRRPITDDERGAYLALFHRGKELFEGEEPFAAGVRAALEAFLQSPHFFGVTVALPFLETFASRRASAGTGDVPPFAIFMRQANGVAQTTNDEPEMFWPSATGPLTAASMEKDSDRAVSELKDHASKLIMLRGVDFAFKGNGCGHSGGGNQCLTAARVSDQPAGNESLAMGESIDNRIATELNPAGVEPLTLYAGRMAGYINEVLSYRGPKQLRAAERNPANAYQKLFGLADVDTEVQQSLVERRTSVNDLVRGEMKALMSRKDISKSDRERLQLHFDSIRDLEVALACKLPEMQVDEMEAISPNVGKSENVEAVTRMQMDIIALAMACGVTRVATLQVGDGNDGTEYTIHGVRQKSYHKISHRIDSDGTSGPPIEGAQELHHQIDRIHARLFKYLLDRLSSYELGSGTLLDHGVAVWLNDNADKYHGYRKVPYILAGGAAGYLKTGQFVDVKITNNKLLNTIGAAVGCTNGQGGPLDDFGDESLEGGLVAPIIA</sequence>
<feature type="domain" description="DUF1587" evidence="2">
    <location>
        <begin position="59"/>
        <end position="123"/>
    </location>
</feature>
<dbReference type="PROSITE" id="PS51257">
    <property type="entry name" value="PROKAR_LIPOPROTEIN"/>
    <property type="match status" value="1"/>
</dbReference>
<keyword evidence="1" id="KW-0732">Signal</keyword>